<dbReference type="Proteomes" id="UP001066276">
    <property type="component" value="Chromosome 2_2"/>
</dbReference>
<keyword evidence="2" id="KW-1185">Reference proteome</keyword>
<protein>
    <submittedName>
        <fullName evidence="1">Uncharacterized protein</fullName>
    </submittedName>
</protein>
<evidence type="ECO:0000313" key="2">
    <source>
        <dbReference type="Proteomes" id="UP001066276"/>
    </source>
</evidence>
<sequence length="166" mass="18324">MSRYTESVLGAGADFPWSAGLELARRTRAHARGWVRSCSGSPGRIWSRLYLCRRSRSVNREQQLRVSVGISSRAQPFLVRPLCTACGGAGCRLGQQSISPWRLWKANRSDFSEVGRRLDSASLCQGVCRAGPGLSLGVRWVVPLPFTGDIVATEENVKELLYRGRS</sequence>
<dbReference type="AlphaFoldDB" id="A0AAV7UWW6"/>
<comment type="caution">
    <text evidence="1">The sequence shown here is derived from an EMBL/GenBank/DDBJ whole genome shotgun (WGS) entry which is preliminary data.</text>
</comment>
<proteinExistence type="predicted"/>
<accession>A0AAV7UWW6</accession>
<name>A0AAV7UWW6_PLEWA</name>
<dbReference type="EMBL" id="JANPWB010000004">
    <property type="protein sequence ID" value="KAJ1193578.1"/>
    <property type="molecule type" value="Genomic_DNA"/>
</dbReference>
<gene>
    <name evidence="1" type="ORF">NDU88_002874</name>
</gene>
<organism evidence="1 2">
    <name type="scientific">Pleurodeles waltl</name>
    <name type="common">Iberian ribbed newt</name>
    <dbReference type="NCBI Taxonomy" id="8319"/>
    <lineage>
        <taxon>Eukaryota</taxon>
        <taxon>Metazoa</taxon>
        <taxon>Chordata</taxon>
        <taxon>Craniata</taxon>
        <taxon>Vertebrata</taxon>
        <taxon>Euteleostomi</taxon>
        <taxon>Amphibia</taxon>
        <taxon>Batrachia</taxon>
        <taxon>Caudata</taxon>
        <taxon>Salamandroidea</taxon>
        <taxon>Salamandridae</taxon>
        <taxon>Pleurodelinae</taxon>
        <taxon>Pleurodeles</taxon>
    </lineage>
</organism>
<evidence type="ECO:0000313" key="1">
    <source>
        <dbReference type="EMBL" id="KAJ1193578.1"/>
    </source>
</evidence>
<reference evidence="1" key="1">
    <citation type="journal article" date="2022" name="bioRxiv">
        <title>Sequencing and chromosome-scale assembly of the giantPleurodeles waltlgenome.</title>
        <authorList>
            <person name="Brown T."/>
            <person name="Elewa A."/>
            <person name="Iarovenko S."/>
            <person name="Subramanian E."/>
            <person name="Araus A.J."/>
            <person name="Petzold A."/>
            <person name="Susuki M."/>
            <person name="Suzuki K.-i.T."/>
            <person name="Hayashi T."/>
            <person name="Toyoda A."/>
            <person name="Oliveira C."/>
            <person name="Osipova E."/>
            <person name="Leigh N.D."/>
            <person name="Simon A."/>
            <person name="Yun M.H."/>
        </authorList>
    </citation>
    <scope>NUCLEOTIDE SEQUENCE</scope>
    <source>
        <strain evidence="1">20211129_DDA</strain>
        <tissue evidence="1">Liver</tissue>
    </source>
</reference>